<keyword evidence="2" id="KW-1185">Reference proteome</keyword>
<proteinExistence type="predicted"/>
<gene>
    <name evidence="1" type="ORF">SAMN05216216_13212</name>
</gene>
<protein>
    <submittedName>
        <fullName evidence="1">Uncharacterized protein</fullName>
    </submittedName>
</protein>
<dbReference type="STRING" id="576118.SAMN05216216_13212"/>
<accession>A0A1G9IBZ4</accession>
<sequence>MTILMVLSIIITVIIGYLVYRDTETEDNDIIE</sequence>
<dbReference type="AlphaFoldDB" id="A0A1G9IBZ4"/>
<organism evidence="1 2">
    <name type="scientific">Lacicoccus qingdaonensis</name>
    <dbReference type="NCBI Taxonomy" id="576118"/>
    <lineage>
        <taxon>Bacteria</taxon>
        <taxon>Bacillati</taxon>
        <taxon>Bacillota</taxon>
        <taxon>Bacilli</taxon>
        <taxon>Bacillales</taxon>
        <taxon>Salinicoccaceae</taxon>
        <taxon>Lacicoccus</taxon>
    </lineage>
</organism>
<reference evidence="2" key="1">
    <citation type="submission" date="2016-10" db="EMBL/GenBank/DDBJ databases">
        <authorList>
            <person name="Varghese N."/>
            <person name="Submissions S."/>
        </authorList>
    </citation>
    <scope>NUCLEOTIDE SEQUENCE [LARGE SCALE GENOMIC DNA]</scope>
    <source>
        <strain evidence="2">CGMCC 1.8895</strain>
    </source>
</reference>
<dbReference type="EMBL" id="FNFY01000032">
    <property type="protein sequence ID" value="SDL22768.1"/>
    <property type="molecule type" value="Genomic_DNA"/>
</dbReference>
<evidence type="ECO:0000313" key="2">
    <source>
        <dbReference type="Proteomes" id="UP000199008"/>
    </source>
</evidence>
<name>A0A1G9IBZ4_9BACL</name>
<evidence type="ECO:0000313" key="1">
    <source>
        <dbReference type="EMBL" id="SDL22768.1"/>
    </source>
</evidence>
<dbReference type="Proteomes" id="UP000199008">
    <property type="component" value="Unassembled WGS sequence"/>
</dbReference>